<evidence type="ECO:0000256" key="7">
    <source>
        <dbReference type="ARBA" id="ARBA00023180"/>
    </source>
</evidence>
<dbReference type="PANTHER" id="PTHR42643:SF30">
    <property type="entry name" value="IONOTROPIC RECEPTOR 40A-RELATED"/>
    <property type="match status" value="1"/>
</dbReference>
<gene>
    <name evidence="10" type="primary">LOC124293032</name>
</gene>
<keyword evidence="2" id="KW-1003">Cell membrane</keyword>
<evidence type="ECO:0000256" key="6">
    <source>
        <dbReference type="ARBA" id="ARBA00023170"/>
    </source>
</evidence>
<dbReference type="Gene3D" id="1.10.287.70">
    <property type="match status" value="1"/>
</dbReference>
<organism evidence="9 10">
    <name type="scientific">Neodiprion lecontei</name>
    <name type="common">Redheaded pine sawfly</name>
    <dbReference type="NCBI Taxonomy" id="441921"/>
    <lineage>
        <taxon>Eukaryota</taxon>
        <taxon>Metazoa</taxon>
        <taxon>Ecdysozoa</taxon>
        <taxon>Arthropoda</taxon>
        <taxon>Hexapoda</taxon>
        <taxon>Insecta</taxon>
        <taxon>Pterygota</taxon>
        <taxon>Neoptera</taxon>
        <taxon>Endopterygota</taxon>
        <taxon>Hymenoptera</taxon>
        <taxon>Tenthredinoidea</taxon>
        <taxon>Diprionidae</taxon>
        <taxon>Diprioninae</taxon>
        <taxon>Neodiprion</taxon>
    </lineage>
</organism>
<accession>A0ABM3FIP1</accession>
<evidence type="ECO:0000256" key="8">
    <source>
        <dbReference type="SAM" id="Phobius"/>
    </source>
</evidence>
<evidence type="ECO:0000256" key="5">
    <source>
        <dbReference type="ARBA" id="ARBA00023136"/>
    </source>
</evidence>
<evidence type="ECO:0000313" key="9">
    <source>
        <dbReference type="Proteomes" id="UP000829291"/>
    </source>
</evidence>
<dbReference type="RefSeq" id="XP_046587889.1">
    <property type="nucleotide sequence ID" value="XM_046731933.1"/>
</dbReference>
<evidence type="ECO:0000256" key="2">
    <source>
        <dbReference type="ARBA" id="ARBA00022475"/>
    </source>
</evidence>
<dbReference type="Proteomes" id="UP000829291">
    <property type="component" value="Chromosome 2"/>
</dbReference>
<name>A0ABM3FIP1_NEOLC</name>
<evidence type="ECO:0000313" key="10">
    <source>
        <dbReference type="RefSeq" id="XP_046587889.1"/>
    </source>
</evidence>
<sequence length="532" mass="60843">MEKCAFLERFSERTLVIVFLNKFSEKKFRKNVDILSRCQTCHVLFVSSTIMPVNNIRSIFIWAHEHNMPYTEFAQLAKDVVELYSRFVTKNCSTEARLTRVWRPGMDLGQMNTWAFKLNDLNGCPVSVSSLTFTPKMMIRESENGSLIIVGGREGKLLLTLADKLNFTIALRHPSMADRMKYSRKVAIINDVINGTTEIGIGRLRPTNEMQNKIAVSAAYDDECITWGVPRVLSWKDDIVFMEFSGTVWAAVGVAFVASWVLGYVHRNIVLSENVKRKHVGFFKVLFDALTLHLGNPINHVSFSTGGRCVLIIYLYYAMVITTAYKASLASILATDGGSSVIVDVDGIIKANLTVIGSLYDYKILKDQENDSVITQRLIERFVVDNNDSAIWDQLTRVDNNYAFLARRSALNWFRQTIAKTQESVTFDVFNNCVLAYHPVVALQKKSVLRKSVNTVIQRLTESGILNHWDPDEHDSERILKRRGAQMYFEIRAIYKFQYLFLVYTTCIWVCCLVFVIEILILKFKSMNQLRN</sequence>
<feature type="transmembrane region" description="Helical" evidence="8">
    <location>
        <begin position="499"/>
        <end position="522"/>
    </location>
</feature>
<keyword evidence="7" id="KW-0325">Glycoprotein</keyword>
<keyword evidence="5 8" id="KW-0472">Membrane</keyword>
<dbReference type="PANTHER" id="PTHR42643">
    <property type="entry name" value="IONOTROPIC RECEPTOR 20A-RELATED"/>
    <property type="match status" value="1"/>
</dbReference>
<keyword evidence="9" id="KW-1185">Reference proteome</keyword>
<evidence type="ECO:0000256" key="1">
    <source>
        <dbReference type="ARBA" id="ARBA00004651"/>
    </source>
</evidence>
<dbReference type="GeneID" id="124293032"/>
<evidence type="ECO:0000256" key="4">
    <source>
        <dbReference type="ARBA" id="ARBA00022989"/>
    </source>
</evidence>
<dbReference type="Gene3D" id="3.40.190.10">
    <property type="entry name" value="Periplasmic binding protein-like II"/>
    <property type="match status" value="1"/>
</dbReference>
<keyword evidence="3 8" id="KW-0812">Transmembrane</keyword>
<protein>
    <submittedName>
        <fullName evidence="10">Uncharacterized protein LOC124293032</fullName>
    </submittedName>
</protein>
<evidence type="ECO:0000256" key="3">
    <source>
        <dbReference type="ARBA" id="ARBA00022692"/>
    </source>
</evidence>
<keyword evidence="4 8" id="KW-1133">Transmembrane helix</keyword>
<dbReference type="SUPFAM" id="SSF53850">
    <property type="entry name" value="Periplasmic binding protein-like II"/>
    <property type="match status" value="1"/>
</dbReference>
<proteinExistence type="predicted"/>
<dbReference type="InterPro" id="IPR052192">
    <property type="entry name" value="Insect_Ionotropic_Sensory_Rcpt"/>
</dbReference>
<reference evidence="10" key="1">
    <citation type="submission" date="2025-08" db="UniProtKB">
        <authorList>
            <consortium name="RefSeq"/>
        </authorList>
    </citation>
    <scope>IDENTIFICATION</scope>
    <source>
        <tissue evidence="10">Thorax and Abdomen</tissue>
    </source>
</reference>
<comment type="subcellular location">
    <subcellularLocation>
        <location evidence="1">Cell membrane</location>
        <topology evidence="1">Multi-pass membrane protein</topology>
    </subcellularLocation>
</comment>
<keyword evidence="6" id="KW-0675">Receptor</keyword>